<sequence length="276" mass="32268">MTPSASPQTEKEVRFRQADTIILVETHLNYAHSIWYSHEEYRLFNVEETREQLSTPMALRKEKRRRSLRAESIRQLVLEAQFMKFKGKKEDRIEEKIQWLAGFYKSHSAPFAIEARQRGIENDLELLNMKLREASSAILKRSNLFKKLTVSKLNNIKNTNNARWSEQKDVMKGDLEGEEKKEDKTPIAVKSTSVLRRELCKDFDLKKRLIGTPIECLKTKRLTNDHWLNEQKQLRWSAIPIQSNRQGSSMKDRPLKDIHALICRRPLGGKKRASPG</sequence>
<name>A0A448ZE08_9STRA</name>
<evidence type="ECO:0000313" key="1">
    <source>
        <dbReference type="EMBL" id="VEU40277.1"/>
    </source>
</evidence>
<dbReference type="OrthoDB" id="10601411at2759"/>
<dbReference type="EMBL" id="CAACVS010000269">
    <property type="protein sequence ID" value="VEU40277.1"/>
    <property type="molecule type" value="Genomic_DNA"/>
</dbReference>
<organism evidence="1 2">
    <name type="scientific">Pseudo-nitzschia multistriata</name>
    <dbReference type="NCBI Taxonomy" id="183589"/>
    <lineage>
        <taxon>Eukaryota</taxon>
        <taxon>Sar</taxon>
        <taxon>Stramenopiles</taxon>
        <taxon>Ochrophyta</taxon>
        <taxon>Bacillariophyta</taxon>
        <taxon>Bacillariophyceae</taxon>
        <taxon>Bacillariophycidae</taxon>
        <taxon>Bacillariales</taxon>
        <taxon>Bacillariaceae</taxon>
        <taxon>Pseudo-nitzschia</taxon>
    </lineage>
</organism>
<reference evidence="1 2" key="1">
    <citation type="submission" date="2019-01" db="EMBL/GenBank/DDBJ databases">
        <authorList>
            <person name="Ferrante I. M."/>
        </authorList>
    </citation>
    <scope>NUCLEOTIDE SEQUENCE [LARGE SCALE GENOMIC DNA]</scope>
    <source>
        <strain evidence="1 2">B856</strain>
    </source>
</reference>
<evidence type="ECO:0000313" key="2">
    <source>
        <dbReference type="Proteomes" id="UP000291116"/>
    </source>
</evidence>
<dbReference type="Proteomes" id="UP000291116">
    <property type="component" value="Unassembled WGS sequence"/>
</dbReference>
<accession>A0A448ZE08</accession>
<proteinExistence type="predicted"/>
<keyword evidence="2" id="KW-1185">Reference proteome</keyword>
<gene>
    <name evidence="1" type="ORF">PSNMU_V1.4_AUG-EV-PASAV3_0071680</name>
</gene>
<protein>
    <submittedName>
        <fullName evidence="1">Uncharacterized protein</fullName>
    </submittedName>
</protein>
<dbReference type="AlphaFoldDB" id="A0A448ZE08"/>